<keyword evidence="7" id="KW-0597">Phosphoprotein</keyword>
<keyword evidence="5" id="KW-0010">Activator</keyword>
<evidence type="ECO:0000256" key="3">
    <source>
        <dbReference type="ARBA" id="ARBA00023015"/>
    </source>
</evidence>
<keyword evidence="3" id="KW-0805">Transcription regulation</keyword>
<evidence type="ECO:0000256" key="7">
    <source>
        <dbReference type="PROSITE-ProRule" id="PRU00169"/>
    </source>
</evidence>
<proteinExistence type="predicted"/>
<dbReference type="SMART" id="SM00382">
    <property type="entry name" value="AAA"/>
    <property type="match status" value="1"/>
</dbReference>
<dbReference type="InterPro" id="IPR002197">
    <property type="entry name" value="HTH_Fis"/>
</dbReference>
<dbReference type="Pfam" id="PF25601">
    <property type="entry name" value="AAA_lid_14"/>
    <property type="match status" value="1"/>
</dbReference>
<dbReference type="InterPro" id="IPR003593">
    <property type="entry name" value="AAA+_ATPase"/>
</dbReference>
<dbReference type="SUPFAM" id="SSF46689">
    <property type="entry name" value="Homeodomain-like"/>
    <property type="match status" value="1"/>
</dbReference>
<dbReference type="Pfam" id="PF02954">
    <property type="entry name" value="HTH_8"/>
    <property type="match status" value="1"/>
</dbReference>
<evidence type="ECO:0000256" key="6">
    <source>
        <dbReference type="ARBA" id="ARBA00023163"/>
    </source>
</evidence>
<dbReference type="Gene3D" id="1.10.10.60">
    <property type="entry name" value="Homeodomain-like"/>
    <property type="match status" value="1"/>
</dbReference>
<dbReference type="InterPro" id="IPR002078">
    <property type="entry name" value="Sigma_54_int"/>
</dbReference>
<dbReference type="PRINTS" id="PR01590">
    <property type="entry name" value="HTHFIS"/>
</dbReference>
<evidence type="ECO:0000313" key="10">
    <source>
        <dbReference type="EMBL" id="MCP9291790.1"/>
    </source>
</evidence>
<dbReference type="CDD" id="cd00009">
    <property type="entry name" value="AAA"/>
    <property type="match status" value="1"/>
</dbReference>
<dbReference type="GO" id="GO:0043565">
    <property type="term" value="F:sequence-specific DNA binding"/>
    <property type="evidence" value="ECO:0007669"/>
    <property type="project" value="InterPro"/>
</dbReference>
<evidence type="ECO:0000313" key="11">
    <source>
        <dbReference type="Proteomes" id="UP001139125"/>
    </source>
</evidence>
<dbReference type="InterPro" id="IPR058031">
    <property type="entry name" value="AAA_lid_NorR"/>
</dbReference>
<dbReference type="Pfam" id="PF00158">
    <property type="entry name" value="Sigma54_activat"/>
    <property type="match status" value="1"/>
</dbReference>
<accession>A0A9X2RE95</accession>
<sequence>MKKTGRILVVDDDTDVLNAARLYLKQHVEKVDVESNPKLIPSLMKEYDYDAILLDMNFHEDVSSGEEGFYWLEKILEIDPAMAVVLITAYGDVEKAVLAVKTGASDFVLKPWQNEKLLATVTSAMNLSQSKRDSQKLRTQNAALKADMEQPYQNIIGKSRAMEQVFQTIEKVAKTDANVLITGENGTGKELVARALHRRSNRSENAFITVDMGALPEGLFESELFGHEKGAFTDAKESRAGRFEIAHGGTLFLDEVGNIPLQLQPKLLSALQTHEIRRIGSNKTTKIDIRLICATNESLGEMVEKQEFRQDLLYRINTIEIKLPPLWERTEDIPLLAEHFLKQYRSKYKKEIKGITDQALNHLKEYHWPGNIRELEHAVERAVIMTDEEQLQKGDFLLTSVSGNDHKLPVSGLNLEEVEKTVIRKAMDKHGGNISHAAEELGLTRASLYRRLEKYGL</sequence>
<dbReference type="GO" id="GO:0006355">
    <property type="term" value="P:regulation of DNA-templated transcription"/>
    <property type="evidence" value="ECO:0007669"/>
    <property type="project" value="InterPro"/>
</dbReference>
<comment type="caution">
    <text evidence="10">The sequence shown here is derived from an EMBL/GenBank/DDBJ whole genome shotgun (WGS) entry which is preliminary data.</text>
</comment>
<dbReference type="PANTHER" id="PTHR32071">
    <property type="entry name" value="TRANSCRIPTIONAL REGULATORY PROTEIN"/>
    <property type="match status" value="1"/>
</dbReference>
<dbReference type="Gene3D" id="3.40.50.2300">
    <property type="match status" value="1"/>
</dbReference>
<dbReference type="Gene3D" id="1.10.8.60">
    <property type="match status" value="1"/>
</dbReference>
<dbReference type="InterPro" id="IPR025943">
    <property type="entry name" value="Sigma_54_int_dom_ATP-bd_2"/>
</dbReference>
<dbReference type="PROSITE" id="PS50045">
    <property type="entry name" value="SIGMA54_INTERACT_4"/>
    <property type="match status" value="1"/>
</dbReference>
<reference evidence="10" key="1">
    <citation type="submission" date="2022-06" db="EMBL/GenBank/DDBJ databases">
        <title>Gracilimonas sp. CAU 1638 isolated from sea sediment.</title>
        <authorList>
            <person name="Kim W."/>
        </authorList>
    </citation>
    <scope>NUCLEOTIDE SEQUENCE</scope>
    <source>
        <strain evidence="10">CAU 1638</strain>
    </source>
</reference>
<gene>
    <name evidence="10" type="ORF">NM125_09415</name>
</gene>
<dbReference type="FunFam" id="3.40.50.300:FF:000006">
    <property type="entry name" value="DNA-binding transcriptional regulator NtrC"/>
    <property type="match status" value="1"/>
</dbReference>
<dbReference type="AlphaFoldDB" id="A0A9X2RE95"/>
<evidence type="ECO:0000259" key="9">
    <source>
        <dbReference type="PROSITE" id="PS50110"/>
    </source>
</evidence>
<keyword evidence="2" id="KW-0067">ATP-binding</keyword>
<dbReference type="SUPFAM" id="SSF52540">
    <property type="entry name" value="P-loop containing nucleoside triphosphate hydrolases"/>
    <property type="match status" value="1"/>
</dbReference>
<dbReference type="PROSITE" id="PS00688">
    <property type="entry name" value="SIGMA54_INTERACT_3"/>
    <property type="match status" value="1"/>
</dbReference>
<feature type="modified residue" description="4-aspartylphosphate" evidence="7">
    <location>
        <position position="55"/>
    </location>
</feature>
<dbReference type="Pfam" id="PF00072">
    <property type="entry name" value="Response_reg"/>
    <property type="match status" value="1"/>
</dbReference>
<name>A0A9X2RE95_9BACT</name>
<evidence type="ECO:0000259" key="8">
    <source>
        <dbReference type="PROSITE" id="PS50045"/>
    </source>
</evidence>
<keyword evidence="6" id="KW-0804">Transcription</keyword>
<organism evidence="10 11">
    <name type="scientific">Gracilimonas sediminicola</name>
    <dbReference type="NCBI Taxonomy" id="2952158"/>
    <lineage>
        <taxon>Bacteria</taxon>
        <taxon>Pseudomonadati</taxon>
        <taxon>Balneolota</taxon>
        <taxon>Balneolia</taxon>
        <taxon>Balneolales</taxon>
        <taxon>Balneolaceae</taxon>
        <taxon>Gracilimonas</taxon>
    </lineage>
</organism>
<evidence type="ECO:0000256" key="1">
    <source>
        <dbReference type="ARBA" id="ARBA00022741"/>
    </source>
</evidence>
<feature type="domain" description="Sigma-54 factor interaction" evidence="8">
    <location>
        <begin position="155"/>
        <end position="384"/>
    </location>
</feature>
<protein>
    <submittedName>
        <fullName evidence="10">Sigma-54 dependent transcriptional regulator</fullName>
    </submittedName>
</protein>
<dbReference type="RefSeq" id="WP_255134652.1">
    <property type="nucleotide sequence ID" value="NZ_JANDBC010000001.1"/>
</dbReference>
<dbReference type="PROSITE" id="PS00676">
    <property type="entry name" value="SIGMA54_INTERACT_2"/>
    <property type="match status" value="1"/>
</dbReference>
<dbReference type="InterPro" id="IPR009057">
    <property type="entry name" value="Homeodomain-like_sf"/>
</dbReference>
<dbReference type="EMBL" id="JANDBC010000001">
    <property type="protein sequence ID" value="MCP9291790.1"/>
    <property type="molecule type" value="Genomic_DNA"/>
</dbReference>
<dbReference type="InterPro" id="IPR025944">
    <property type="entry name" value="Sigma_54_int_dom_CS"/>
</dbReference>
<dbReference type="FunFam" id="1.10.8.60:FF:000014">
    <property type="entry name" value="DNA-binding transcriptional regulator NtrC"/>
    <property type="match status" value="1"/>
</dbReference>
<keyword evidence="1" id="KW-0547">Nucleotide-binding</keyword>
<dbReference type="InterPro" id="IPR011006">
    <property type="entry name" value="CheY-like_superfamily"/>
</dbReference>
<dbReference type="GO" id="GO:0005524">
    <property type="term" value="F:ATP binding"/>
    <property type="evidence" value="ECO:0007669"/>
    <property type="project" value="UniProtKB-KW"/>
</dbReference>
<dbReference type="Proteomes" id="UP001139125">
    <property type="component" value="Unassembled WGS sequence"/>
</dbReference>
<dbReference type="Gene3D" id="3.40.50.300">
    <property type="entry name" value="P-loop containing nucleotide triphosphate hydrolases"/>
    <property type="match status" value="1"/>
</dbReference>
<dbReference type="PROSITE" id="PS50110">
    <property type="entry name" value="RESPONSE_REGULATORY"/>
    <property type="match status" value="1"/>
</dbReference>
<keyword evidence="11" id="KW-1185">Reference proteome</keyword>
<evidence type="ECO:0000256" key="2">
    <source>
        <dbReference type="ARBA" id="ARBA00022840"/>
    </source>
</evidence>
<dbReference type="InterPro" id="IPR001789">
    <property type="entry name" value="Sig_transdc_resp-reg_receiver"/>
</dbReference>
<dbReference type="SMART" id="SM00448">
    <property type="entry name" value="REC"/>
    <property type="match status" value="1"/>
</dbReference>
<keyword evidence="4" id="KW-0238">DNA-binding</keyword>
<dbReference type="SUPFAM" id="SSF52172">
    <property type="entry name" value="CheY-like"/>
    <property type="match status" value="1"/>
</dbReference>
<evidence type="ECO:0000256" key="4">
    <source>
        <dbReference type="ARBA" id="ARBA00023125"/>
    </source>
</evidence>
<evidence type="ECO:0000256" key="5">
    <source>
        <dbReference type="ARBA" id="ARBA00023159"/>
    </source>
</evidence>
<dbReference type="PANTHER" id="PTHR32071:SF113">
    <property type="entry name" value="ALGINATE BIOSYNTHESIS TRANSCRIPTIONAL REGULATORY PROTEIN ALGB"/>
    <property type="match status" value="1"/>
</dbReference>
<dbReference type="InterPro" id="IPR027417">
    <property type="entry name" value="P-loop_NTPase"/>
</dbReference>
<feature type="domain" description="Response regulatory" evidence="9">
    <location>
        <begin position="6"/>
        <end position="125"/>
    </location>
</feature>
<dbReference type="GO" id="GO:0000160">
    <property type="term" value="P:phosphorelay signal transduction system"/>
    <property type="evidence" value="ECO:0007669"/>
    <property type="project" value="InterPro"/>
</dbReference>